<proteinExistence type="predicted"/>
<keyword evidence="2" id="KW-1185">Reference proteome</keyword>
<name>A0A1L9MVS3_ASPTC</name>
<organism evidence="1 2">
    <name type="scientific">Aspergillus tubingensis (strain CBS 134.48)</name>
    <dbReference type="NCBI Taxonomy" id="767770"/>
    <lineage>
        <taxon>Eukaryota</taxon>
        <taxon>Fungi</taxon>
        <taxon>Dikarya</taxon>
        <taxon>Ascomycota</taxon>
        <taxon>Pezizomycotina</taxon>
        <taxon>Eurotiomycetes</taxon>
        <taxon>Eurotiomycetidae</taxon>
        <taxon>Eurotiales</taxon>
        <taxon>Aspergillaceae</taxon>
        <taxon>Aspergillus</taxon>
        <taxon>Aspergillus subgen. Circumdati</taxon>
    </lineage>
</organism>
<evidence type="ECO:0000313" key="1">
    <source>
        <dbReference type="EMBL" id="OJI81126.1"/>
    </source>
</evidence>
<dbReference type="Proteomes" id="UP000184304">
    <property type="component" value="Unassembled WGS sequence"/>
</dbReference>
<sequence length="150" mass="16210">MSQEGHARKSADVGCSPPDSTSFGSLRFSFSFSPHNLGGSFRWLGRWDLTASGVLSTECNNTLTAFPSAPPHAAVAYHTFCSTNWDSLSTWNGDTVVSLIYPLGSRLLNPFQALPHWVDQEQSATLPSVYASNPAEVLRVVNFSLSLAMG</sequence>
<dbReference type="AlphaFoldDB" id="A0A1L9MVS3"/>
<dbReference type="VEuPathDB" id="FungiDB:ASPTUDRAFT_803265"/>
<protein>
    <submittedName>
        <fullName evidence="1">Uncharacterized protein</fullName>
    </submittedName>
</protein>
<reference evidence="2" key="1">
    <citation type="journal article" date="2017" name="Genome Biol.">
        <title>Comparative genomics reveals high biological diversity and specific adaptations in the industrially and medically important fungal genus Aspergillus.</title>
        <authorList>
            <person name="de Vries R.P."/>
            <person name="Riley R."/>
            <person name="Wiebenga A."/>
            <person name="Aguilar-Osorio G."/>
            <person name="Amillis S."/>
            <person name="Uchima C.A."/>
            <person name="Anderluh G."/>
            <person name="Asadollahi M."/>
            <person name="Askin M."/>
            <person name="Barry K."/>
            <person name="Battaglia E."/>
            <person name="Bayram O."/>
            <person name="Benocci T."/>
            <person name="Braus-Stromeyer S.A."/>
            <person name="Caldana C."/>
            <person name="Canovas D."/>
            <person name="Cerqueira G.C."/>
            <person name="Chen F."/>
            <person name="Chen W."/>
            <person name="Choi C."/>
            <person name="Clum A."/>
            <person name="Dos Santos R.A."/>
            <person name="Damasio A.R."/>
            <person name="Diallinas G."/>
            <person name="Emri T."/>
            <person name="Fekete E."/>
            <person name="Flipphi M."/>
            <person name="Freyberg S."/>
            <person name="Gallo A."/>
            <person name="Gournas C."/>
            <person name="Habgood R."/>
            <person name="Hainaut M."/>
            <person name="Harispe M.L."/>
            <person name="Henrissat B."/>
            <person name="Hilden K.S."/>
            <person name="Hope R."/>
            <person name="Hossain A."/>
            <person name="Karabika E."/>
            <person name="Karaffa L."/>
            <person name="Karanyi Z."/>
            <person name="Krasevec N."/>
            <person name="Kuo A."/>
            <person name="Kusch H."/>
            <person name="LaButti K."/>
            <person name="Lagendijk E.L."/>
            <person name="Lapidus A."/>
            <person name="Levasseur A."/>
            <person name="Lindquist E."/>
            <person name="Lipzen A."/>
            <person name="Logrieco A.F."/>
            <person name="MacCabe A."/>
            <person name="Maekelae M.R."/>
            <person name="Malavazi I."/>
            <person name="Melin P."/>
            <person name="Meyer V."/>
            <person name="Mielnichuk N."/>
            <person name="Miskei M."/>
            <person name="Molnar A.P."/>
            <person name="Mule G."/>
            <person name="Ngan C.Y."/>
            <person name="Orejas M."/>
            <person name="Orosz E."/>
            <person name="Ouedraogo J.P."/>
            <person name="Overkamp K.M."/>
            <person name="Park H.-S."/>
            <person name="Perrone G."/>
            <person name="Piumi F."/>
            <person name="Punt P.J."/>
            <person name="Ram A.F."/>
            <person name="Ramon A."/>
            <person name="Rauscher S."/>
            <person name="Record E."/>
            <person name="Riano-Pachon D.M."/>
            <person name="Robert V."/>
            <person name="Roehrig J."/>
            <person name="Ruller R."/>
            <person name="Salamov A."/>
            <person name="Salih N.S."/>
            <person name="Samson R.A."/>
            <person name="Sandor E."/>
            <person name="Sanguinetti M."/>
            <person name="Schuetze T."/>
            <person name="Sepcic K."/>
            <person name="Shelest E."/>
            <person name="Sherlock G."/>
            <person name="Sophianopoulou V."/>
            <person name="Squina F.M."/>
            <person name="Sun H."/>
            <person name="Susca A."/>
            <person name="Todd R.B."/>
            <person name="Tsang A."/>
            <person name="Unkles S.E."/>
            <person name="van de Wiele N."/>
            <person name="van Rossen-Uffink D."/>
            <person name="Oliveira J.V."/>
            <person name="Vesth T.C."/>
            <person name="Visser J."/>
            <person name="Yu J.-H."/>
            <person name="Zhou M."/>
            <person name="Andersen M.R."/>
            <person name="Archer D.B."/>
            <person name="Baker S.E."/>
            <person name="Benoit I."/>
            <person name="Brakhage A.A."/>
            <person name="Braus G.H."/>
            <person name="Fischer R."/>
            <person name="Frisvad J.C."/>
            <person name="Goldman G.H."/>
            <person name="Houbraken J."/>
            <person name="Oakley B."/>
            <person name="Pocsi I."/>
            <person name="Scazzocchio C."/>
            <person name="Seiboth B."/>
            <person name="vanKuyk P.A."/>
            <person name="Wortman J."/>
            <person name="Dyer P.S."/>
            <person name="Grigoriev I.V."/>
        </authorList>
    </citation>
    <scope>NUCLEOTIDE SEQUENCE [LARGE SCALE GENOMIC DNA]</scope>
    <source>
        <strain evidence="2">CBS 134.48</strain>
    </source>
</reference>
<evidence type="ECO:0000313" key="2">
    <source>
        <dbReference type="Proteomes" id="UP000184304"/>
    </source>
</evidence>
<dbReference type="EMBL" id="KV878206">
    <property type="protein sequence ID" value="OJI81126.1"/>
    <property type="molecule type" value="Genomic_DNA"/>
</dbReference>
<accession>A0A1L9MVS3</accession>
<gene>
    <name evidence="1" type="ORF">ASPTUDRAFT_803265</name>
</gene>